<reference evidence="2 3" key="1">
    <citation type="submission" date="2016-05" db="EMBL/GenBank/DDBJ databases">
        <title>A degradative enzymes factory behind the ericoid mycorrhizal symbiosis.</title>
        <authorList>
            <consortium name="DOE Joint Genome Institute"/>
            <person name="Martino E."/>
            <person name="Morin E."/>
            <person name="Grelet G."/>
            <person name="Kuo A."/>
            <person name="Kohler A."/>
            <person name="Daghino S."/>
            <person name="Barry K."/>
            <person name="Choi C."/>
            <person name="Cichocki N."/>
            <person name="Clum A."/>
            <person name="Copeland A."/>
            <person name="Hainaut M."/>
            <person name="Haridas S."/>
            <person name="Labutti K."/>
            <person name="Lindquist E."/>
            <person name="Lipzen A."/>
            <person name="Khouja H.-R."/>
            <person name="Murat C."/>
            <person name="Ohm R."/>
            <person name="Olson A."/>
            <person name="Spatafora J."/>
            <person name="Veneault-Fourrey C."/>
            <person name="Henrissat B."/>
            <person name="Grigoriev I."/>
            <person name="Martin F."/>
            <person name="Perotto S."/>
        </authorList>
    </citation>
    <scope>NUCLEOTIDE SEQUENCE [LARGE SCALE GENOMIC DNA]</scope>
    <source>
        <strain evidence="2 3">UAMH 7357</strain>
    </source>
</reference>
<sequence length="115" mass="12983">MLSRFQTGLPLSSASAQLSSARIPTGSPPRSVTHTHARTISSFYRLLTSLFPVRKNQGGKKTYSKCEYDDLQVTSVRLHFNKRRGDFSLVRIWKFFGAPQRQGRPQMKSPLVPTS</sequence>
<keyword evidence="3" id="KW-1185">Reference proteome</keyword>
<dbReference type="AlphaFoldDB" id="A0A2J6PPP3"/>
<dbReference type="EMBL" id="KZ613510">
    <property type="protein sequence ID" value="PMD15876.1"/>
    <property type="molecule type" value="Genomic_DNA"/>
</dbReference>
<evidence type="ECO:0000313" key="2">
    <source>
        <dbReference type="EMBL" id="PMD15876.1"/>
    </source>
</evidence>
<name>A0A2J6PPP3_9HELO</name>
<gene>
    <name evidence="2" type="ORF">NA56DRAFT_649920</name>
</gene>
<dbReference type="Proteomes" id="UP000235672">
    <property type="component" value="Unassembled WGS sequence"/>
</dbReference>
<feature type="region of interest" description="Disordered" evidence="1">
    <location>
        <begin position="1"/>
        <end position="33"/>
    </location>
</feature>
<accession>A0A2J6PPP3</accession>
<evidence type="ECO:0000256" key="1">
    <source>
        <dbReference type="SAM" id="MobiDB-lite"/>
    </source>
</evidence>
<organism evidence="2 3">
    <name type="scientific">Hyaloscypha hepaticicola</name>
    <dbReference type="NCBI Taxonomy" id="2082293"/>
    <lineage>
        <taxon>Eukaryota</taxon>
        <taxon>Fungi</taxon>
        <taxon>Dikarya</taxon>
        <taxon>Ascomycota</taxon>
        <taxon>Pezizomycotina</taxon>
        <taxon>Leotiomycetes</taxon>
        <taxon>Helotiales</taxon>
        <taxon>Hyaloscyphaceae</taxon>
        <taxon>Hyaloscypha</taxon>
    </lineage>
</organism>
<proteinExistence type="predicted"/>
<protein>
    <submittedName>
        <fullName evidence="2">Uncharacterized protein</fullName>
    </submittedName>
</protein>
<feature type="compositionally biased region" description="Low complexity" evidence="1">
    <location>
        <begin position="9"/>
        <end position="21"/>
    </location>
</feature>
<evidence type="ECO:0000313" key="3">
    <source>
        <dbReference type="Proteomes" id="UP000235672"/>
    </source>
</evidence>